<dbReference type="GO" id="GO:0015935">
    <property type="term" value="C:small ribosomal subunit"/>
    <property type="evidence" value="ECO:0007669"/>
    <property type="project" value="TreeGrafter"/>
</dbReference>
<reference evidence="4 5" key="1">
    <citation type="journal article" date="2019" name="ISME J.">
        <title>Genome analyses of uncultured TG2/ZB3 bacteria in 'Margulisbacteria' specifically attached to ectosymbiotic spirochetes of protists in the termite gut.</title>
        <authorList>
            <person name="Utami Y.D."/>
            <person name="Kuwahara H."/>
            <person name="Igai K."/>
            <person name="Murakami T."/>
            <person name="Sugaya K."/>
            <person name="Morikawa T."/>
            <person name="Nagura Y."/>
            <person name="Yuki M."/>
            <person name="Deevong P."/>
            <person name="Inoue T."/>
            <person name="Kihara K."/>
            <person name="Lo N."/>
            <person name="Yamada A."/>
            <person name="Ohkuma M."/>
            <person name="Hongoh Y."/>
        </authorList>
    </citation>
    <scope>NUCLEOTIDE SEQUENCE [LARGE SCALE GENOMIC DNA]</scope>
    <source>
        <strain evidence="4">NkOx7-02</strain>
    </source>
</reference>
<dbReference type="InterPro" id="IPR020592">
    <property type="entry name" value="Ribosomal_bS16_CS"/>
</dbReference>
<dbReference type="Pfam" id="PF00886">
    <property type="entry name" value="Ribosomal_S16"/>
    <property type="match status" value="1"/>
</dbReference>
<dbReference type="GO" id="GO:0003735">
    <property type="term" value="F:structural constituent of ribosome"/>
    <property type="evidence" value="ECO:0007669"/>
    <property type="project" value="InterPro"/>
</dbReference>
<protein>
    <recommendedName>
        <fullName evidence="3">Small ribosomal subunit protein bS16</fullName>
    </recommendedName>
</protein>
<keyword evidence="5" id="KW-1185">Reference proteome</keyword>
<evidence type="ECO:0000256" key="1">
    <source>
        <dbReference type="ARBA" id="ARBA00022980"/>
    </source>
</evidence>
<evidence type="ECO:0000313" key="4">
    <source>
        <dbReference type="EMBL" id="GBR75560.1"/>
    </source>
</evidence>
<dbReference type="AlphaFoldDB" id="A0A388TFN7"/>
<proteinExistence type="inferred from homology"/>
<dbReference type="GO" id="GO:0006412">
    <property type="term" value="P:translation"/>
    <property type="evidence" value="ECO:0007669"/>
    <property type="project" value="UniProtKB-UniRule"/>
</dbReference>
<dbReference type="GO" id="GO:0005737">
    <property type="term" value="C:cytoplasm"/>
    <property type="evidence" value="ECO:0007669"/>
    <property type="project" value="UniProtKB-ARBA"/>
</dbReference>
<keyword evidence="2 3" id="KW-0687">Ribonucleoprotein</keyword>
<dbReference type="NCBIfam" id="TIGR00002">
    <property type="entry name" value="S16"/>
    <property type="match status" value="1"/>
</dbReference>
<dbReference type="EMBL" id="BGZO01000004">
    <property type="protein sequence ID" value="GBR75560.1"/>
    <property type="molecule type" value="Genomic_DNA"/>
</dbReference>
<comment type="similarity">
    <text evidence="3">Belongs to the bacterial ribosomal protein bS16 family.</text>
</comment>
<comment type="caution">
    <text evidence="4">The sequence shown here is derived from an EMBL/GenBank/DDBJ whole genome shotgun (WGS) entry which is preliminary data.</text>
</comment>
<evidence type="ECO:0000313" key="5">
    <source>
        <dbReference type="Proteomes" id="UP000275925"/>
    </source>
</evidence>
<organism evidence="4 5">
    <name type="scientific">Candidatus Termititenax persephonae</name>
    <dbReference type="NCBI Taxonomy" id="2218525"/>
    <lineage>
        <taxon>Bacteria</taxon>
        <taxon>Bacillati</taxon>
        <taxon>Candidatus Margulisiibacteriota</taxon>
        <taxon>Candidatus Termititenacia</taxon>
        <taxon>Candidatus Termititenacales</taxon>
        <taxon>Candidatus Termititenacaceae</taxon>
        <taxon>Candidatus Termititenax</taxon>
    </lineage>
</organism>
<sequence>MRYFVEVKFVSVKIKLKRTGKKHQPYYRVIAIDSRKALSSGEYLDNLGFYNPAVKPAAFQVDVEKLQKWQKNGALPSERVAKLLKKAGI</sequence>
<keyword evidence="1 3" id="KW-0689">Ribosomal protein</keyword>
<dbReference type="PANTHER" id="PTHR12919">
    <property type="entry name" value="30S RIBOSOMAL PROTEIN S16"/>
    <property type="match status" value="1"/>
</dbReference>
<dbReference type="PROSITE" id="PS00732">
    <property type="entry name" value="RIBOSOMAL_S16"/>
    <property type="match status" value="1"/>
</dbReference>
<dbReference type="InterPro" id="IPR000307">
    <property type="entry name" value="Ribosomal_bS16"/>
</dbReference>
<dbReference type="InterPro" id="IPR023803">
    <property type="entry name" value="Ribosomal_bS16_dom_sf"/>
</dbReference>
<evidence type="ECO:0000256" key="3">
    <source>
        <dbReference type="HAMAP-Rule" id="MF_00385"/>
    </source>
</evidence>
<evidence type="ECO:0000256" key="2">
    <source>
        <dbReference type="ARBA" id="ARBA00023274"/>
    </source>
</evidence>
<gene>
    <name evidence="3 4" type="primary">rpsP</name>
    <name evidence="4" type="ORF">NO2_0223</name>
</gene>
<accession>A0A388TFN7</accession>
<dbReference type="HAMAP" id="MF_00385">
    <property type="entry name" value="Ribosomal_bS16"/>
    <property type="match status" value="1"/>
</dbReference>
<dbReference type="PANTHER" id="PTHR12919:SF20">
    <property type="entry name" value="SMALL RIBOSOMAL SUBUNIT PROTEIN BS16M"/>
    <property type="match status" value="1"/>
</dbReference>
<name>A0A388TFN7_9BACT</name>
<dbReference type="Proteomes" id="UP000275925">
    <property type="component" value="Unassembled WGS sequence"/>
</dbReference>
<dbReference type="Gene3D" id="3.30.1320.10">
    <property type="match status" value="1"/>
</dbReference>
<dbReference type="SUPFAM" id="SSF54565">
    <property type="entry name" value="Ribosomal protein S16"/>
    <property type="match status" value="1"/>
</dbReference>